<dbReference type="AlphaFoldDB" id="A0A174HPX0"/>
<reference evidence="2 3" key="1">
    <citation type="submission" date="2015-09" db="EMBL/GenBank/DDBJ databases">
        <authorList>
            <consortium name="Pathogen Informatics"/>
        </authorList>
    </citation>
    <scope>NUCLEOTIDE SEQUENCE [LARGE SCALE GENOMIC DNA]</scope>
    <source>
        <strain evidence="2 3">2789STDY5834847</strain>
    </source>
</reference>
<sequence length="68" mass="7792">MKREINRLKVVLAEKKRTNRWLAAQLGKNEATISKWCTNKSQPSLDDLVAIARCLEVDTKDLLHSITE</sequence>
<dbReference type="InterPro" id="IPR010982">
    <property type="entry name" value="Lambda_DNA-bd_dom_sf"/>
</dbReference>
<dbReference type="SUPFAM" id="SSF47413">
    <property type="entry name" value="lambda repressor-like DNA-binding domains"/>
    <property type="match status" value="1"/>
</dbReference>
<dbReference type="Proteomes" id="UP000095614">
    <property type="component" value="Unassembled WGS sequence"/>
</dbReference>
<dbReference type="PROSITE" id="PS50943">
    <property type="entry name" value="HTH_CROC1"/>
    <property type="match status" value="1"/>
</dbReference>
<accession>A0A174HPX0</accession>
<name>A0A174HPX0_BACUN</name>
<dbReference type="EMBL" id="CZAF01000004">
    <property type="protein sequence ID" value="CUO76251.1"/>
    <property type="molecule type" value="Genomic_DNA"/>
</dbReference>
<evidence type="ECO:0000259" key="1">
    <source>
        <dbReference type="PROSITE" id="PS50943"/>
    </source>
</evidence>
<dbReference type="SMART" id="SM00530">
    <property type="entry name" value="HTH_XRE"/>
    <property type="match status" value="1"/>
</dbReference>
<dbReference type="InterPro" id="IPR001387">
    <property type="entry name" value="Cro/C1-type_HTH"/>
</dbReference>
<organism evidence="2 3">
    <name type="scientific">Bacteroides uniformis</name>
    <dbReference type="NCBI Taxonomy" id="820"/>
    <lineage>
        <taxon>Bacteria</taxon>
        <taxon>Pseudomonadati</taxon>
        <taxon>Bacteroidota</taxon>
        <taxon>Bacteroidia</taxon>
        <taxon>Bacteroidales</taxon>
        <taxon>Bacteroidaceae</taxon>
        <taxon>Bacteroides</taxon>
    </lineage>
</organism>
<feature type="domain" description="HTH cro/C1-type" evidence="1">
    <location>
        <begin position="22"/>
        <end position="62"/>
    </location>
</feature>
<dbReference type="Pfam" id="PF13443">
    <property type="entry name" value="HTH_26"/>
    <property type="match status" value="1"/>
</dbReference>
<proteinExistence type="predicted"/>
<dbReference type="GO" id="GO:0003677">
    <property type="term" value="F:DNA binding"/>
    <property type="evidence" value="ECO:0007669"/>
    <property type="project" value="InterPro"/>
</dbReference>
<dbReference type="Gene3D" id="1.10.260.40">
    <property type="entry name" value="lambda repressor-like DNA-binding domains"/>
    <property type="match status" value="1"/>
</dbReference>
<protein>
    <submittedName>
        <fullName evidence="2">Helix-turn-helix domain-containing protein</fullName>
    </submittedName>
</protein>
<dbReference type="CDD" id="cd00093">
    <property type="entry name" value="HTH_XRE"/>
    <property type="match status" value="1"/>
</dbReference>
<evidence type="ECO:0000313" key="3">
    <source>
        <dbReference type="Proteomes" id="UP000095614"/>
    </source>
</evidence>
<dbReference type="RefSeq" id="WP_007850476.1">
    <property type="nucleotide sequence ID" value="NZ_CZAF01000004.1"/>
</dbReference>
<evidence type="ECO:0000313" key="2">
    <source>
        <dbReference type="EMBL" id="CUO76251.1"/>
    </source>
</evidence>
<dbReference type="OrthoDB" id="7865033at2"/>
<gene>
    <name evidence="2" type="ORF">ERS852462_01464</name>
</gene>